<proteinExistence type="predicted"/>
<evidence type="ECO:0000259" key="4">
    <source>
        <dbReference type="Pfam" id="PF25023"/>
    </source>
</evidence>
<protein>
    <submittedName>
        <fullName evidence="5">RHS repeat-associated protein</fullName>
    </submittedName>
</protein>
<dbReference type="Proteomes" id="UP001138540">
    <property type="component" value="Unassembled WGS sequence"/>
</dbReference>
<evidence type="ECO:0000313" key="5">
    <source>
        <dbReference type="EMBL" id="MBB5986634.1"/>
    </source>
</evidence>
<dbReference type="Pfam" id="PF25023">
    <property type="entry name" value="TEN_YD-shell"/>
    <property type="match status" value="1"/>
</dbReference>
<feature type="signal peptide" evidence="3">
    <location>
        <begin position="1"/>
        <end position="24"/>
    </location>
</feature>
<sequence length="895" mass="96424">MRHATRWVLAVLTAASGVVSTPLAAQTSPSAYTSGQRWDASRRPVGDIRPSPAGVAGPFLATRLTYNVRGQLAKREEGRLATWQSHEILPKDWVGFTVHQIIENSYNDSGQIIESRTFAGTSAVQGVTQMSYDALNRLQCTAVRMNLASIPAAGSNACALGPEGAQGPDRITRNVYDAAGQLVQIRKAVGTTLEHAYATYSYTLNGKRQFVIDASGNRASLGYDGFDRQVRWTFPGTAKPAAYNPATQATALATAGAVNSADYEEYAYDAKGNRISHRKRDASTLTFSYDAFNRVVQKRVPNPAGGPNAGTSANCYSLPSDSNDVCYGYDLRGLQTFARFGAASGEGVSNIYDGLGRLTSSTTNMGGVSRTLSHEYDAHGNRTRVTFPDGQYFTYGYDGLDRMTSVSQSGSSQIATLAYNAEGRRSGLAGGVATAYTYDGVGRLASLSHDLANTNRDINYSFTSYNPASQVLSHTTSNGVYAWTNHVAVDRNYATNGLNQYTTAGPTSFSYDANGNLTGDGTWAYAYDHENRLIRGTTGATTAALVYDPLGRLFQTSGGGSGTTQFLYDGDVLVAEYNGSNVLQRRYVHGPGVDEPLFWFEGTSLAARRLLRSNHQGSIVAVADASGNSLAVNSYDEFGIPFNSVDNQRLPYGRFAYTGQIWLPDLGFYHYKARIYSPSLGRFLQTDPVGYDDQMNLYAYVANDPVNGRDPTGMQGCSDAGKDTQAGLTGPCVDASNYNEKKDGTRTVVSTPEIDQSARTNMPSIANDKGPNENIAQFDQNGSTVTFTPLSTTTSEGSQTTQGRATPIGDPDAVGHSHLDLGTRSNLAPGYENRRIGDHVQVNSGRPNYITNSGATIVIERSQGQFRARVVSGNPTAGEMREIRRQLNQLQRGSR</sequence>
<keyword evidence="6" id="KW-1185">Reference proteome</keyword>
<name>A0ABR6NKC9_9SPHN</name>
<feature type="region of interest" description="Disordered" evidence="2">
    <location>
        <begin position="791"/>
        <end position="811"/>
    </location>
</feature>
<dbReference type="NCBIfam" id="TIGR03696">
    <property type="entry name" value="Rhs_assc_core"/>
    <property type="match status" value="1"/>
</dbReference>
<accession>A0ABR6NKC9</accession>
<feature type="region of interest" description="Disordered" evidence="2">
    <location>
        <begin position="25"/>
        <end position="47"/>
    </location>
</feature>
<evidence type="ECO:0000256" key="2">
    <source>
        <dbReference type="SAM" id="MobiDB-lite"/>
    </source>
</evidence>
<dbReference type="InterPro" id="IPR031325">
    <property type="entry name" value="RHS_repeat"/>
</dbReference>
<dbReference type="Pfam" id="PF05593">
    <property type="entry name" value="RHS_repeat"/>
    <property type="match status" value="1"/>
</dbReference>
<dbReference type="InterPro" id="IPR056823">
    <property type="entry name" value="TEN-like_YD-shell"/>
</dbReference>
<comment type="caution">
    <text evidence="5">The sequence shown here is derived from an EMBL/GenBank/DDBJ whole genome shotgun (WGS) entry which is preliminary data.</text>
</comment>
<gene>
    <name evidence="5" type="ORF">HNP60_002608</name>
</gene>
<feature type="compositionally biased region" description="Polar residues" evidence="2">
    <location>
        <begin position="25"/>
        <end position="36"/>
    </location>
</feature>
<dbReference type="InterPro" id="IPR050708">
    <property type="entry name" value="T6SS_VgrG/RHS"/>
</dbReference>
<dbReference type="RefSeq" id="WP_184154355.1">
    <property type="nucleotide sequence ID" value="NZ_JACHKA010000001.1"/>
</dbReference>
<dbReference type="PANTHER" id="PTHR32305:SF15">
    <property type="entry name" value="PROTEIN RHSA-RELATED"/>
    <property type="match status" value="1"/>
</dbReference>
<keyword evidence="3" id="KW-0732">Signal</keyword>
<keyword evidence="1" id="KW-0677">Repeat</keyword>
<organism evidence="5 6">
    <name type="scientific">Sphingobium lignivorans</name>
    <dbReference type="NCBI Taxonomy" id="2735886"/>
    <lineage>
        <taxon>Bacteria</taxon>
        <taxon>Pseudomonadati</taxon>
        <taxon>Pseudomonadota</taxon>
        <taxon>Alphaproteobacteria</taxon>
        <taxon>Sphingomonadales</taxon>
        <taxon>Sphingomonadaceae</taxon>
        <taxon>Sphingobium</taxon>
    </lineage>
</organism>
<evidence type="ECO:0000256" key="3">
    <source>
        <dbReference type="SAM" id="SignalP"/>
    </source>
</evidence>
<dbReference type="Gene3D" id="2.180.10.10">
    <property type="entry name" value="RHS repeat-associated core"/>
    <property type="match status" value="2"/>
</dbReference>
<dbReference type="PANTHER" id="PTHR32305">
    <property type="match status" value="1"/>
</dbReference>
<evidence type="ECO:0000256" key="1">
    <source>
        <dbReference type="ARBA" id="ARBA00022737"/>
    </source>
</evidence>
<feature type="chain" id="PRO_5045753596" evidence="3">
    <location>
        <begin position="25"/>
        <end position="895"/>
    </location>
</feature>
<dbReference type="EMBL" id="JACHKA010000001">
    <property type="protein sequence ID" value="MBB5986634.1"/>
    <property type="molecule type" value="Genomic_DNA"/>
</dbReference>
<evidence type="ECO:0000313" key="6">
    <source>
        <dbReference type="Proteomes" id="UP001138540"/>
    </source>
</evidence>
<reference evidence="5 6" key="1">
    <citation type="submission" date="2020-08" db="EMBL/GenBank/DDBJ databases">
        <title>Exploring microbial biodiversity for novel pathways involved in the catabolism of aromatic compounds derived from lignin.</title>
        <authorList>
            <person name="Elkins J."/>
        </authorList>
    </citation>
    <scope>NUCLEOTIDE SEQUENCE [LARGE SCALE GENOMIC DNA]</scope>
    <source>
        <strain evidence="5 6">B1D3A</strain>
    </source>
</reference>
<dbReference type="InterPro" id="IPR022385">
    <property type="entry name" value="Rhs_assc_core"/>
</dbReference>
<feature type="domain" description="Teneurin-like YD-shell" evidence="4">
    <location>
        <begin position="499"/>
        <end position="706"/>
    </location>
</feature>
<feature type="compositionally biased region" description="Low complexity" evidence="2">
    <location>
        <begin position="791"/>
        <end position="803"/>
    </location>
</feature>